<dbReference type="InterPro" id="IPR043502">
    <property type="entry name" value="DNA/RNA_pol_sf"/>
</dbReference>
<evidence type="ECO:0000313" key="3">
    <source>
        <dbReference type="Proteomes" id="UP000054279"/>
    </source>
</evidence>
<feature type="non-terminal residue" evidence="2">
    <location>
        <position position="122"/>
    </location>
</feature>
<sequence length="122" mass="13604">EEAQGGPKTQELPPEFVSSTRLSTEVNINPDLSKEQQIRIQNVLKQRQAAFGLDGPLGNYEAEVEIKLKPGSQPISLPPYNVSPANRKIIDEQMDSWISLEVIEESQSPWGFPALISYRNGK</sequence>
<organism evidence="2 3">
    <name type="scientific">Sphaerobolus stellatus (strain SS14)</name>
    <dbReference type="NCBI Taxonomy" id="990650"/>
    <lineage>
        <taxon>Eukaryota</taxon>
        <taxon>Fungi</taxon>
        <taxon>Dikarya</taxon>
        <taxon>Basidiomycota</taxon>
        <taxon>Agaricomycotina</taxon>
        <taxon>Agaricomycetes</taxon>
        <taxon>Phallomycetidae</taxon>
        <taxon>Geastrales</taxon>
        <taxon>Sphaerobolaceae</taxon>
        <taxon>Sphaerobolus</taxon>
    </lineage>
</organism>
<dbReference type="Proteomes" id="UP000054279">
    <property type="component" value="Unassembled WGS sequence"/>
</dbReference>
<feature type="non-terminal residue" evidence="2">
    <location>
        <position position="1"/>
    </location>
</feature>
<name>A0A0C9TK05_SPHS4</name>
<dbReference type="EMBL" id="KN837270">
    <property type="protein sequence ID" value="KIJ30038.1"/>
    <property type="molecule type" value="Genomic_DNA"/>
</dbReference>
<gene>
    <name evidence="2" type="ORF">M422DRAFT_146989</name>
</gene>
<feature type="region of interest" description="Disordered" evidence="1">
    <location>
        <begin position="1"/>
        <end position="21"/>
    </location>
</feature>
<dbReference type="HOGENOM" id="CLU_165193_0_0_1"/>
<dbReference type="SUPFAM" id="SSF56672">
    <property type="entry name" value="DNA/RNA polymerases"/>
    <property type="match status" value="1"/>
</dbReference>
<proteinExistence type="predicted"/>
<dbReference type="Gene3D" id="3.10.10.10">
    <property type="entry name" value="HIV Type 1 Reverse Transcriptase, subunit A, domain 1"/>
    <property type="match status" value="1"/>
</dbReference>
<protein>
    <submittedName>
        <fullName evidence="2">Uncharacterized protein</fullName>
    </submittedName>
</protein>
<evidence type="ECO:0000313" key="2">
    <source>
        <dbReference type="EMBL" id="KIJ30038.1"/>
    </source>
</evidence>
<evidence type="ECO:0000256" key="1">
    <source>
        <dbReference type="SAM" id="MobiDB-lite"/>
    </source>
</evidence>
<accession>A0A0C9TK05</accession>
<reference evidence="2 3" key="1">
    <citation type="submission" date="2014-06" db="EMBL/GenBank/DDBJ databases">
        <title>Evolutionary Origins and Diversification of the Mycorrhizal Mutualists.</title>
        <authorList>
            <consortium name="DOE Joint Genome Institute"/>
            <consortium name="Mycorrhizal Genomics Consortium"/>
            <person name="Kohler A."/>
            <person name="Kuo A."/>
            <person name="Nagy L.G."/>
            <person name="Floudas D."/>
            <person name="Copeland A."/>
            <person name="Barry K.W."/>
            <person name="Cichocki N."/>
            <person name="Veneault-Fourrey C."/>
            <person name="LaButti K."/>
            <person name="Lindquist E.A."/>
            <person name="Lipzen A."/>
            <person name="Lundell T."/>
            <person name="Morin E."/>
            <person name="Murat C."/>
            <person name="Riley R."/>
            <person name="Ohm R."/>
            <person name="Sun H."/>
            <person name="Tunlid A."/>
            <person name="Henrissat B."/>
            <person name="Grigoriev I.V."/>
            <person name="Hibbett D.S."/>
            <person name="Martin F."/>
        </authorList>
    </citation>
    <scope>NUCLEOTIDE SEQUENCE [LARGE SCALE GENOMIC DNA]</scope>
    <source>
        <strain evidence="2 3">SS14</strain>
    </source>
</reference>
<dbReference type="AlphaFoldDB" id="A0A0C9TK05"/>
<dbReference type="OrthoDB" id="6776860at2759"/>
<keyword evidence="3" id="KW-1185">Reference proteome</keyword>